<protein>
    <submittedName>
        <fullName evidence="1">Uncharacterized protein</fullName>
    </submittedName>
</protein>
<dbReference type="EMBL" id="CP022657">
    <property type="protein sequence ID" value="ASS74083.1"/>
    <property type="molecule type" value="Genomic_DNA"/>
</dbReference>
<dbReference type="AlphaFoldDB" id="A0A223CY88"/>
<dbReference type="KEGG" id="tab:CIG75_03170"/>
<sequence length="463" mass="50730">MTYSPSYSRSATGGYHPDKAFSLVRAGTSAYLLEDEVNEMQVILREQTRDVVRTLISSGLLNQVSASVDPTRTNTLLIPPFEAILDGMKVKMCGANLGTAERLPADGEANLVELLPHRFSDSNDLLYLEVYEEEVTGGQSLFKYGVQNSDFVMSNDVIDPRVGVESSRRMQLKSVLCLQSRTTVFAPSTDSTNSPYTEIAPGLYRSGNARYAIPLFYIPRSASETGLSTPVPVYPQAGLKNEVSSNRGVGIPVHSSGTPGFIPILRFATVPNYLSGLVGNAVSWGNLLLSNTTSPWAAFTGIEPMSPWQGFNDPAQYVSLPHADMFWENVSVLCMQNTSNQAVNFRAQCRYSGDPAKSPQYDAKGSLAYKIFAADEKPSLAADFINGWTTEMPATATGLVSVSVPAGNVIVLVLRTVPLFQSKETVTHWYYNYHGINKLDPTTFANFKPHLATYRRLLTGKWE</sequence>
<proteinExistence type="predicted"/>
<dbReference type="RefSeq" id="WP_094235342.1">
    <property type="nucleotide sequence ID" value="NZ_CP022657.1"/>
</dbReference>
<dbReference type="Proteomes" id="UP000214688">
    <property type="component" value="Chromosome"/>
</dbReference>
<name>A0A223CY88_9BACL</name>
<evidence type="ECO:0000313" key="2">
    <source>
        <dbReference type="Proteomes" id="UP000214688"/>
    </source>
</evidence>
<evidence type="ECO:0000313" key="1">
    <source>
        <dbReference type="EMBL" id="ASS74083.1"/>
    </source>
</evidence>
<organism evidence="1 2">
    <name type="scientific">Tumebacillus algifaecis</name>
    <dbReference type="NCBI Taxonomy" id="1214604"/>
    <lineage>
        <taxon>Bacteria</taxon>
        <taxon>Bacillati</taxon>
        <taxon>Bacillota</taxon>
        <taxon>Bacilli</taxon>
        <taxon>Bacillales</taxon>
        <taxon>Alicyclobacillaceae</taxon>
        <taxon>Tumebacillus</taxon>
    </lineage>
</organism>
<keyword evidence="2" id="KW-1185">Reference proteome</keyword>
<reference evidence="1 2" key="1">
    <citation type="journal article" date="2015" name="Int. J. Syst. Evol. Microbiol.">
        <title>Tumebacillus algifaecis sp. nov., isolated from decomposing algal scum.</title>
        <authorList>
            <person name="Wu Y.F."/>
            <person name="Zhang B."/>
            <person name="Xing P."/>
            <person name="Wu Q.L."/>
            <person name="Liu S.J."/>
        </authorList>
    </citation>
    <scope>NUCLEOTIDE SEQUENCE [LARGE SCALE GENOMIC DNA]</scope>
    <source>
        <strain evidence="1 2">THMBR28</strain>
    </source>
</reference>
<accession>A0A223CY88</accession>
<gene>
    <name evidence="1" type="ORF">CIG75_03170</name>
</gene>